<evidence type="ECO:0000313" key="2">
    <source>
        <dbReference type="Proteomes" id="UP000578686"/>
    </source>
</evidence>
<dbReference type="EMBL" id="JAAVJD010000004">
    <property type="protein sequence ID" value="NJQ04305.1"/>
    <property type="molecule type" value="Genomic_DNA"/>
</dbReference>
<comment type="caution">
    <text evidence="1">The sequence shown here is derived from an EMBL/GenBank/DDBJ whole genome shotgun (WGS) entry which is preliminary data.</text>
</comment>
<evidence type="ECO:0000313" key="1">
    <source>
        <dbReference type="EMBL" id="NJQ04305.1"/>
    </source>
</evidence>
<keyword evidence="2" id="KW-1185">Reference proteome</keyword>
<name>A0A7X6HXF3_9ACTN</name>
<protein>
    <submittedName>
        <fullName evidence="1">Uncharacterized protein</fullName>
    </submittedName>
</protein>
<dbReference type="RefSeq" id="WP_167967598.1">
    <property type="nucleotide sequence ID" value="NZ_BHZG01000019.1"/>
</dbReference>
<gene>
    <name evidence="1" type="ORF">HCN56_01605</name>
</gene>
<proteinExistence type="predicted"/>
<accession>A0A7X6HXF3</accession>
<reference evidence="1 2" key="1">
    <citation type="submission" date="2020-03" db="EMBL/GenBank/DDBJ databases">
        <title>Draft genome of Streptomyces sp. ventii, isolated from the Axial Seamount in the Pacific Ocean, and resequencing of the two type strains Streptomyces lonarensis strain NCL 716 and Streptomyces bohaiensis strain 11A07.</title>
        <authorList>
            <person name="Loughran R.M."/>
            <person name="Pfannmuller K.M."/>
            <person name="Wasson B.J."/>
            <person name="Deadmond M.C."/>
            <person name="Paddock B.E."/>
            <person name="Koyack M.J."/>
            <person name="Gallegos D.A."/>
            <person name="Mitchell E.A."/>
            <person name="Ushijima B."/>
            <person name="Saw J.H."/>
            <person name="Mcphail K.L."/>
            <person name="Videau P."/>
        </authorList>
    </citation>
    <scope>NUCLEOTIDE SEQUENCE [LARGE SCALE GENOMIC DNA]</scope>
    <source>
        <strain evidence="1 2">NCL716</strain>
    </source>
</reference>
<dbReference type="Proteomes" id="UP000578686">
    <property type="component" value="Unassembled WGS sequence"/>
</dbReference>
<dbReference type="AlphaFoldDB" id="A0A7X6HXF3"/>
<sequence length="55" mass="5955">MTTCETCGGEYKATDPRAVERHTAPVDCGGTCRRCQGKPWCYPCGNSFCHCDGGH</sequence>
<organism evidence="1 2">
    <name type="scientific">Streptomyces lonarensis</name>
    <dbReference type="NCBI Taxonomy" id="700599"/>
    <lineage>
        <taxon>Bacteria</taxon>
        <taxon>Bacillati</taxon>
        <taxon>Actinomycetota</taxon>
        <taxon>Actinomycetes</taxon>
        <taxon>Kitasatosporales</taxon>
        <taxon>Streptomycetaceae</taxon>
        <taxon>Streptomyces</taxon>
    </lineage>
</organism>